<gene>
    <name evidence="1" type="ORF">SAMN05192554_12715</name>
</gene>
<dbReference type="InterPro" id="IPR029069">
    <property type="entry name" value="HotDog_dom_sf"/>
</dbReference>
<dbReference type="OrthoDB" id="295952at2157"/>
<sequence length="150" mass="17494">MSESWRTRLQRLGFNLWPSYRGTGGRVRYIAEDWQEVRVEIPRNLRTRNYMGTTFGGSIYGACDPIYAMMLIQALPDEYTVWDKAASVRFRRPGTEDLYARFRLPDDELASIRERLEREESIDREYEVDVVAADGTTHATVEKTVYVGRD</sequence>
<protein>
    <recommendedName>
        <fullName evidence="3">Acyl-coenzyme A thioesterase PaaI, contains HGG motif</fullName>
    </recommendedName>
</protein>
<proteinExistence type="predicted"/>
<keyword evidence="2" id="KW-1185">Reference proteome</keyword>
<dbReference type="EMBL" id="FNIA01000027">
    <property type="protein sequence ID" value="SDN32728.1"/>
    <property type="molecule type" value="Genomic_DNA"/>
</dbReference>
<dbReference type="AlphaFoldDB" id="A0A1H0AGJ4"/>
<organism evidence="1 2">
    <name type="scientific">Haloarchaeobius iranensis</name>
    <dbReference type="NCBI Taxonomy" id="996166"/>
    <lineage>
        <taxon>Archaea</taxon>
        <taxon>Methanobacteriati</taxon>
        <taxon>Methanobacteriota</taxon>
        <taxon>Stenosarchaea group</taxon>
        <taxon>Halobacteria</taxon>
        <taxon>Halobacteriales</taxon>
        <taxon>Halorubellaceae</taxon>
        <taxon>Haloarchaeobius</taxon>
    </lineage>
</organism>
<dbReference type="Pfam" id="PF14539">
    <property type="entry name" value="DUF4442"/>
    <property type="match status" value="1"/>
</dbReference>
<evidence type="ECO:0000313" key="2">
    <source>
        <dbReference type="Proteomes" id="UP000199370"/>
    </source>
</evidence>
<dbReference type="STRING" id="996166.SAMN05192554_12715"/>
<dbReference type="RefSeq" id="WP_089735916.1">
    <property type="nucleotide sequence ID" value="NZ_FNIA01000027.1"/>
</dbReference>
<evidence type="ECO:0000313" key="1">
    <source>
        <dbReference type="EMBL" id="SDN32728.1"/>
    </source>
</evidence>
<reference evidence="1 2" key="1">
    <citation type="submission" date="2016-10" db="EMBL/GenBank/DDBJ databases">
        <authorList>
            <person name="de Groot N.N."/>
        </authorList>
    </citation>
    <scope>NUCLEOTIDE SEQUENCE [LARGE SCALE GENOMIC DNA]</scope>
    <source>
        <strain evidence="2">EB21,IBRC-M 10013,KCTC 4048</strain>
    </source>
</reference>
<evidence type="ECO:0008006" key="3">
    <source>
        <dbReference type="Google" id="ProtNLM"/>
    </source>
</evidence>
<dbReference type="Gene3D" id="3.10.129.10">
    <property type="entry name" value="Hotdog Thioesterase"/>
    <property type="match status" value="1"/>
</dbReference>
<name>A0A1H0AGJ4_9EURY</name>
<dbReference type="Proteomes" id="UP000199370">
    <property type="component" value="Unassembled WGS sequence"/>
</dbReference>
<dbReference type="InterPro" id="IPR027961">
    <property type="entry name" value="DUF4442"/>
</dbReference>
<dbReference type="SUPFAM" id="SSF54637">
    <property type="entry name" value="Thioesterase/thiol ester dehydrase-isomerase"/>
    <property type="match status" value="1"/>
</dbReference>
<accession>A0A1H0AGJ4</accession>